<sequence>MHELQGTDAHSLIKDLSIRPLLTATEQESFLFELEQQPPPWDQLHDPPGEEHGARLFDLNRHRDDLREGNPLLNQRIAFVWSGFLHEFHEKHNGYKVVIGPHPTQTRWGIVRFKPTGLPNEMVTIPSPLLAPVIKEHIAKGHPPEIGILFTGTLIPWESIIYGFSHDGLEQGMIMPVVQIEAVQYFIEDRSD</sequence>
<dbReference type="RefSeq" id="WP_313831383.1">
    <property type="nucleotide sequence ID" value="NZ_JAQOUE010000001.1"/>
</dbReference>
<dbReference type="EMBL" id="JAQOUE010000001">
    <property type="protein sequence ID" value="MDT7041024.1"/>
    <property type="molecule type" value="Genomic_DNA"/>
</dbReference>
<evidence type="ECO:0000313" key="1">
    <source>
        <dbReference type="EMBL" id="MDT7041024.1"/>
    </source>
</evidence>
<accession>A0ABU3K3Q7</accession>
<comment type="caution">
    <text evidence="1">The sequence shown here is derived from an EMBL/GenBank/DDBJ whole genome shotgun (WGS) entry which is preliminary data.</text>
</comment>
<keyword evidence="2" id="KW-1185">Reference proteome</keyword>
<organism evidence="1 2">
    <name type="scientific">Candidatus Nitronereus thalassa</name>
    <dbReference type="NCBI Taxonomy" id="3020898"/>
    <lineage>
        <taxon>Bacteria</taxon>
        <taxon>Pseudomonadati</taxon>
        <taxon>Nitrospirota</taxon>
        <taxon>Nitrospiria</taxon>
        <taxon>Nitrospirales</taxon>
        <taxon>Nitrospiraceae</taxon>
        <taxon>Candidatus Nitronereus</taxon>
    </lineage>
</organism>
<evidence type="ECO:0000313" key="2">
    <source>
        <dbReference type="Proteomes" id="UP001250932"/>
    </source>
</evidence>
<reference evidence="1 2" key="1">
    <citation type="journal article" date="2023" name="ISME J.">
        <title>Cultivation and genomic characterization of novel and ubiquitous marine nitrite-oxidizing bacteria from the Nitrospirales.</title>
        <authorList>
            <person name="Mueller A.J."/>
            <person name="Daebeler A."/>
            <person name="Herbold C.W."/>
            <person name="Kirkegaard R.H."/>
            <person name="Daims H."/>
        </authorList>
    </citation>
    <scope>NUCLEOTIDE SEQUENCE [LARGE SCALE GENOMIC DNA]</scope>
    <source>
        <strain evidence="1 2">EB</strain>
    </source>
</reference>
<gene>
    <name evidence="1" type="ORF">PPG34_01600</name>
</gene>
<name>A0ABU3K3Q7_9BACT</name>
<protein>
    <submittedName>
        <fullName evidence="1">Uncharacterized protein</fullName>
    </submittedName>
</protein>
<dbReference type="Proteomes" id="UP001250932">
    <property type="component" value="Unassembled WGS sequence"/>
</dbReference>
<proteinExistence type="predicted"/>